<evidence type="ECO:0000313" key="7">
    <source>
        <dbReference type="EMBL" id="ANH80283.1"/>
    </source>
</evidence>
<dbReference type="Gene3D" id="1.10.1740.10">
    <property type="match status" value="1"/>
</dbReference>
<dbReference type="EMBL" id="CP015772">
    <property type="protein sequence ID" value="ANH80283.1"/>
    <property type="molecule type" value="Genomic_DNA"/>
</dbReference>
<dbReference type="GO" id="GO:0003677">
    <property type="term" value="F:DNA binding"/>
    <property type="evidence" value="ECO:0007669"/>
    <property type="project" value="InterPro"/>
</dbReference>
<dbReference type="InterPro" id="IPR039425">
    <property type="entry name" value="RNA_pol_sigma-70-like"/>
</dbReference>
<dbReference type="AlphaFoldDB" id="A0A1A9HYF6"/>
<dbReference type="SUPFAM" id="SSF88946">
    <property type="entry name" value="Sigma2 domain of RNA polymerase sigma factors"/>
    <property type="match status" value="1"/>
</dbReference>
<comment type="similarity">
    <text evidence="1">Belongs to the sigma-70 factor family. ECF subfamily.</text>
</comment>
<dbReference type="InterPro" id="IPR036388">
    <property type="entry name" value="WH-like_DNA-bd_sf"/>
</dbReference>
<dbReference type="Pfam" id="PF08281">
    <property type="entry name" value="Sigma70_r4_2"/>
    <property type="match status" value="1"/>
</dbReference>
<dbReference type="GO" id="GO:0016987">
    <property type="term" value="F:sigma factor activity"/>
    <property type="evidence" value="ECO:0007669"/>
    <property type="project" value="UniProtKB-KW"/>
</dbReference>
<dbReference type="GO" id="GO:0006352">
    <property type="term" value="P:DNA-templated transcription initiation"/>
    <property type="evidence" value="ECO:0007669"/>
    <property type="project" value="InterPro"/>
</dbReference>
<keyword evidence="2" id="KW-0805">Transcription regulation</keyword>
<keyword evidence="3" id="KW-0731">Sigma factor</keyword>
<sequence>MPDFTADIKAGSELSFEYAYQAYHIKIYSYFFRKTRSEAEAEDLMQTVFLKLWQYRCSLNTDYDFDRQLFYICRTVFIDYLRKENKRVAIKTFLHQQKAEEPVFSISNFDIRTQVEKRLQQMPGIRKEIFVLTHLKGYSYKQVAKILSISVKSVDNHLSKALRLIRKDASLYSILCLLLLFKK</sequence>
<evidence type="ECO:0008006" key="9">
    <source>
        <dbReference type="Google" id="ProtNLM"/>
    </source>
</evidence>
<reference evidence="7 8" key="1">
    <citation type="submission" date="2016-05" db="EMBL/GenBank/DDBJ databases">
        <title>Niabella ginsenosidivorans BS26 whole genome sequencing.</title>
        <authorList>
            <person name="Im W.T."/>
            <person name="Siddiqi M.Z."/>
        </authorList>
    </citation>
    <scope>NUCLEOTIDE SEQUENCE [LARGE SCALE GENOMIC DNA]</scope>
    <source>
        <strain evidence="7 8">BS26</strain>
    </source>
</reference>
<dbReference type="InterPro" id="IPR013249">
    <property type="entry name" value="RNA_pol_sigma70_r4_t2"/>
</dbReference>
<dbReference type="SUPFAM" id="SSF88659">
    <property type="entry name" value="Sigma3 and sigma4 domains of RNA polymerase sigma factors"/>
    <property type="match status" value="1"/>
</dbReference>
<gene>
    <name evidence="7" type="ORF">A8C56_04185</name>
</gene>
<dbReference type="KEGG" id="nia:A8C56_04185"/>
<dbReference type="Pfam" id="PF04542">
    <property type="entry name" value="Sigma70_r2"/>
    <property type="match status" value="1"/>
</dbReference>
<evidence type="ECO:0000256" key="3">
    <source>
        <dbReference type="ARBA" id="ARBA00023082"/>
    </source>
</evidence>
<evidence type="ECO:0000313" key="8">
    <source>
        <dbReference type="Proteomes" id="UP000077667"/>
    </source>
</evidence>
<name>A0A1A9HYF6_9BACT</name>
<evidence type="ECO:0000256" key="4">
    <source>
        <dbReference type="ARBA" id="ARBA00023163"/>
    </source>
</evidence>
<dbReference type="NCBIfam" id="TIGR02937">
    <property type="entry name" value="sigma70-ECF"/>
    <property type="match status" value="1"/>
</dbReference>
<accession>A0A1A9HYF6</accession>
<dbReference type="InterPro" id="IPR013325">
    <property type="entry name" value="RNA_pol_sigma_r2"/>
</dbReference>
<dbReference type="OrthoDB" id="663247at2"/>
<dbReference type="RefSeq" id="WP_067752443.1">
    <property type="nucleotide sequence ID" value="NZ_CP015772.1"/>
</dbReference>
<dbReference type="Proteomes" id="UP000077667">
    <property type="component" value="Chromosome"/>
</dbReference>
<dbReference type="PANTHER" id="PTHR43133:SF46">
    <property type="entry name" value="RNA POLYMERASE SIGMA-70 FACTOR ECF SUBFAMILY"/>
    <property type="match status" value="1"/>
</dbReference>
<evidence type="ECO:0000259" key="5">
    <source>
        <dbReference type="Pfam" id="PF04542"/>
    </source>
</evidence>
<dbReference type="Gene3D" id="1.10.10.10">
    <property type="entry name" value="Winged helix-like DNA-binding domain superfamily/Winged helix DNA-binding domain"/>
    <property type="match status" value="1"/>
</dbReference>
<evidence type="ECO:0000259" key="6">
    <source>
        <dbReference type="Pfam" id="PF08281"/>
    </source>
</evidence>
<feature type="domain" description="RNA polymerase sigma factor 70 region 4 type 2" evidence="6">
    <location>
        <begin position="114"/>
        <end position="163"/>
    </location>
</feature>
<organism evidence="7 8">
    <name type="scientific">Niabella ginsenosidivorans</name>
    <dbReference type="NCBI Taxonomy" id="1176587"/>
    <lineage>
        <taxon>Bacteria</taxon>
        <taxon>Pseudomonadati</taxon>
        <taxon>Bacteroidota</taxon>
        <taxon>Chitinophagia</taxon>
        <taxon>Chitinophagales</taxon>
        <taxon>Chitinophagaceae</taxon>
        <taxon>Niabella</taxon>
    </lineage>
</organism>
<keyword evidence="4" id="KW-0804">Transcription</keyword>
<evidence type="ECO:0000256" key="1">
    <source>
        <dbReference type="ARBA" id="ARBA00010641"/>
    </source>
</evidence>
<dbReference type="InterPro" id="IPR013324">
    <property type="entry name" value="RNA_pol_sigma_r3/r4-like"/>
</dbReference>
<dbReference type="STRING" id="1176587.A8C56_04185"/>
<keyword evidence="8" id="KW-1185">Reference proteome</keyword>
<dbReference type="InterPro" id="IPR007627">
    <property type="entry name" value="RNA_pol_sigma70_r2"/>
</dbReference>
<protein>
    <recommendedName>
        <fullName evidence="9">HTH luxR-type domain-containing protein</fullName>
    </recommendedName>
</protein>
<feature type="domain" description="RNA polymerase sigma-70 region 2" evidence="5">
    <location>
        <begin position="20"/>
        <end position="86"/>
    </location>
</feature>
<dbReference type="PANTHER" id="PTHR43133">
    <property type="entry name" value="RNA POLYMERASE ECF-TYPE SIGMA FACTO"/>
    <property type="match status" value="1"/>
</dbReference>
<proteinExistence type="inferred from homology"/>
<dbReference type="InterPro" id="IPR014284">
    <property type="entry name" value="RNA_pol_sigma-70_dom"/>
</dbReference>
<evidence type="ECO:0000256" key="2">
    <source>
        <dbReference type="ARBA" id="ARBA00023015"/>
    </source>
</evidence>